<keyword evidence="5" id="KW-0472">Membrane</keyword>
<name>A0A6A5FIT5_PERFL</name>
<dbReference type="Pfam" id="PF13895">
    <property type="entry name" value="Ig_2"/>
    <property type="match status" value="3"/>
</dbReference>
<dbReference type="EMBL" id="VHII01000001">
    <property type="protein sequence ID" value="KAF1394610.1"/>
    <property type="molecule type" value="Genomic_DNA"/>
</dbReference>
<dbReference type="InterPro" id="IPR036179">
    <property type="entry name" value="Ig-like_dom_sf"/>
</dbReference>
<dbReference type="PROSITE" id="PS50835">
    <property type="entry name" value="IG_LIKE"/>
    <property type="match status" value="3"/>
</dbReference>
<accession>A0A6A5FIT5</accession>
<dbReference type="SMART" id="SM00408">
    <property type="entry name" value="IGc2"/>
    <property type="match status" value="3"/>
</dbReference>
<dbReference type="InterPro" id="IPR007110">
    <property type="entry name" value="Ig-like_dom"/>
</dbReference>
<sequence length="472" mass="52222">MRGAAMSLTAAARGFVVFLLSVPVIQGQSDWGVTYLSTPICALKRSTVDIPCTYRYPSTTSHQTTGVRERLWFTKFSNNEPVDLKTDSDYTGRVQYNCDKLSCTLRITDLRESDSAEYKFRFITNHTLGGFTGSPGVTLSVTVPDLQVQVTRSWTQGELRCHSSCNVPDNPSYVWYNNGQKMDGETSSSLSVSVEDNGSYSCAVTGYEAYRSPPVYAPKVGPLSLTPTGEIRENSRVNLTCSSDANPAANYTWYKNGKPLNGKAQLVFSSIQSSDSGQYYCTAENQLGKRTSESVFIDVEYAPRFPSVYAEIVEGSSVTLTCSSDANPAANYTWYKENEDSPKASGQIFNITDVRPEHSGNYYCEAQNSRGRQNSTLNLIVVAGNSTTIMHIIWPTVVVLMLIPLLLLSLWASWTQFRKKKTLSSTTKPHEPVELELDSCPDYENISDTAAKTEYPDEQEDLSDSCPVYGNI</sequence>
<feature type="chain" id="PRO_5025498885" description="B-cell receptor CD22" evidence="6">
    <location>
        <begin position="28"/>
        <end position="472"/>
    </location>
</feature>
<evidence type="ECO:0000313" key="8">
    <source>
        <dbReference type="EMBL" id="KAF1394610.1"/>
    </source>
</evidence>
<dbReference type="PANTHER" id="PTHR46013">
    <property type="entry name" value="VASCULAR CELL ADHESION MOLECULE 1"/>
    <property type="match status" value="1"/>
</dbReference>
<keyword evidence="9" id="KW-1185">Reference proteome</keyword>
<evidence type="ECO:0000256" key="4">
    <source>
        <dbReference type="ARBA" id="ARBA00046458"/>
    </source>
</evidence>
<dbReference type="AlphaFoldDB" id="A0A6A5FIT5"/>
<dbReference type="SMART" id="SM00409">
    <property type="entry name" value="IG"/>
    <property type="match status" value="4"/>
</dbReference>
<dbReference type="Proteomes" id="UP000465112">
    <property type="component" value="Chromosome 1"/>
</dbReference>
<reference evidence="8 9" key="1">
    <citation type="submission" date="2019-06" db="EMBL/GenBank/DDBJ databases">
        <title>A chromosome-scale genome assembly of the European perch, Perca fluviatilis.</title>
        <authorList>
            <person name="Roques C."/>
            <person name="Zahm M."/>
            <person name="Cabau C."/>
            <person name="Klopp C."/>
            <person name="Bouchez O."/>
            <person name="Donnadieu C."/>
            <person name="Kuhl H."/>
            <person name="Gislard M."/>
            <person name="Guendouz S."/>
            <person name="Journot L."/>
            <person name="Haffray P."/>
            <person name="Bestin A."/>
            <person name="Morvezen R."/>
            <person name="Feron R."/>
            <person name="Wen M."/>
            <person name="Jouanno E."/>
            <person name="Herpin A."/>
            <person name="Schartl M."/>
            <person name="Postlethwait J."/>
            <person name="Schaerlinger B."/>
            <person name="Chardard D."/>
            <person name="Lecocq T."/>
            <person name="Poncet C."/>
            <person name="Jaffrelo L."/>
            <person name="Lampietro C."/>
            <person name="Guiguen Y."/>
        </authorList>
    </citation>
    <scope>NUCLEOTIDE SEQUENCE [LARGE SCALE GENOMIC DNA]</scope>
    <source>
        <tissue evidence="8">Blood</tissue>
    </source>
</reference>
<dbReference type="Pfam" id="PF24518">
    <property type="entry name" value="Ig_CD22"/>
    <property type="match status" value="1"/>
</dbReference>
<evidence type="ECO:0000256" key="1">
    <source>
        <dbReference type="ARBA" id="ARBA00040106"/>
    </source>
</evidence>
<evidence type="ECO:0000313" key="9">
    <source>
        <dbReference type="Proteomes" id="UP000465112"/>
    </source>
</evidence>
<organism evidence="8 9">
    <name type="scientific">Perca fluviatilis</name>
    <name type="common">European perch</name>
    <dbReference type="NCBI Taxonomy" id="8168"/>
    <lineage>
        <taxon>Eukaryota</taxon>
        <taxon>Metazoa</taxon>
        <taxon>Chordata</taxon>
        <taxon>Craniata</taxon>
        <taxon>Vertebrata</taxon>
        <taxon>Euteleostomi</taxon>
        <taxon>Actinopterygii</taxon>
        <taxon>Neopterygii</taxon>
        <taxon>Teleostei</taxon>
        <taxon>Neoteleostei</taxon>
        <taxon>Acanthomorphata</taxon>
        <taxon>Eupercaria</taxon>
        <taxon>Perciformes</taxon>
        <taxon>Percoidei</taxon>
        <taxon>Percidae</taxon>
        <taxon>Percinae</taxon>
        <taxon>Perca</taxon>
    </lineage>
</organism>
<dbReference type="CDD" id="cd00096">
    <property type="entry name" value="Ig"/>
    <property type="match status" value="2"/>
</dbReference>
<comment type="subunit">
    <text evidence="4">Predominantly monomer of isoform CD22-beta. Also found as heterodimer of isoform CD22-beta and a shorter isoform. Interacts with PTPN6/SHP-1, LYN, SYK, PIK3R1/PIK3R2 and PLCG1 upon phosphorylation. Interacts with GRB2, INPP5D and SHC1 upon phosphorylation. May form a complex with INPP5D/SHIP, GRB2 and SHC1.</text>
</comment>
<feature type="domain" description="Ig-like" evidence="7">
    <location>
        <begin position="135"/>
        <end position="205"/>
    </location>
</feature>
<evidence type="ECO:0000256" key="6">
    <source>
        <dbReference type="SAM" id="SignalP"/>
    </source>
</evidence>
<comment type="function">
    <text evidence="3">Most highly expressed siglec (sialic acid-binding immunoglobulin-like lectin) on B-cells that plays a role in various aspects of B-cell biology including differentiation, antigen presentation, and trafficking to bone marrow. Binds to alpha 2,6-linked sialic acid residues of surface molecules such as CD22 itself, CD45 and IgM in a cis configuration. Can also bind to ligands on other cells as an adhesion molecule in a trans configuration. Acts as an inhibitory coreceptor on the surface of B-cells and inhibits B-cell receptor induced signaling, characterized by inhibition of the calcium mobilization and cellular activation. Mechanistically, the immunoreceptor tyrosine-based inhibitory motif domain is phosphorylated by the Src kinase LYN, which in turn leads to the recruitment of the protein tyrosine phosphatase 1/PTPN6, leading to the negative regulation of BCR signaling. If this negative signaling from is of sufficient strength, apoptosis of the B-cell can be induced.</text>
</comment>
<dbReference type="Gene3D" id="2.60.40.10">
    <property type="entry name" value="Immunoglobulins"/>
    <property type="match status" value="4"/>
</dbReference>
<dbReference type="InterPro" id="IPR003598">
    <property type="entry name" value="Ig_sub2"/>
</dbReference>
<keyword evidence="5" id="KW-0812">Transmembrane</keyword>
<evidence type="ECO:0000256" key="3">
    <source>
        <dbReference type="ARBA" id="ARBA00045430"/>
    </source>
</evidence>
<proteinExistence type="predicted"/>
<feature type="domain" description="Ig-like" evidence="7">
    <location>
        <begin position="218"/>
        <end position="296"/>
    </location>
</feature>
<gene>
    <name evidence="8" type="ORF">PFLUV_G00002840</name>
</gene>
<dbReference type="InterPro" id="IPR013783">
    <property type="entry name" value="Ig-like_fold"/>
</dbReference>
<dbReference type="SUPFAM" id="SSF48726">
    <property type="entry name" value="Immunoglobulin"/>
    <property type="match status" value="4"/>
</dbReference>
<dbReference type="InterPro" id="IPR056386">
    <property type="entry name" value="Ig_CD22"/>
</dbReference>
<feature type="domain" description="Ig-like" evidence="7">
    <location>
        <begin position="303"/>
        <end position="378"/>
    </location>
</feature>
<dbReference type="InterPro" id="IPR003599">
    <property type="entry name" value="Ig_sub"/>
</dbReference>
<dbReference type="PANTHER" id="PTHR46013:SF4">
    <property type="entry name" value="B-CELL RECEPTOR CD22-RELATED"/>
    <property type="match status" value="1"/>
</dbReference>
<evidence type="ECO:0000256" key="5">
    <source>
        <dbReference type="SAM" id="Phobius"/>
    </source>
</evidence>
<evidence type="ECO:0000259" key="7">
    <source>
        <dbReference type="PROSITE" id="PS50835"/>
    </source>
</evidence>
<comment type="caution">
    <text evidence="8">The sequence shown here is derived from an EMBL/GenBank/DDBJ whole genome shotgun (WGS) entry which is preliminary data.</text>
</comment>
<keyword evidence="6" id="KW-0732">Signal</keyword>
<feature type="signal peptide" evidence="6">
    <location>
        <begin position="1"/>
        <end position="27"/>
    </location>
</feature>
<protein>
    <recommendedName>
        <fullName evidence="1">B-cell receptor CD22</fullName>
    </recommendedName>
    <alternativeName>
        <fullName evidence="2">Sialic acid-binding Ig-like lectin 2</fullName>
    </alternativeName>
</protein>
<keyword evidence="5" id="KW-1133">Transmembrane helix</keyword>
<evidence type="ECO:0000256" key="2">
    <source>
        <dbReference type="ARBA" id="ARBA00041781"/>
    </source>
</evidence>
<feature type="transmembrane region" description="Helical" evidence="5">
    <location>
        <begin position="392"/>
        <end position="414"/>
    </location>
</feature>